<feature type="transmembrane region" description="Helical" evidence="1">
    <location>
        <begin position="296"/>
        <end position="316"/>
    </location>
</feature>
<dbReference type="Proteomes" id="UP000008917">
    <property type="component" value="Chromosome"/>
</dbReference>
<dbReference type="Pfam" id="PF06166">
    <property type="entry name" value="DUF979"/>
    <property type="match status" value="1"/>
</dbReference>
<feature type="transmembrane region" description="Helical" evidence="1">
    <location>
        <begin position="207"/>
        <end position="225"/>
    </location>
</feature>
<dbReference type="AlphaFoldDB" id="E6V7J3"/>
<dbReference type="STRING" id="595537.Varpa_0697"/>
<name>E6V7J3_VARPE</name>
<protein>
    <recommendedName>
        <fullName evidence="4">Permease</fullName>
    </recommendedName>
</protein>
<keyword evidence="1" id="KW-1133">Transmembrane helix</keyword>
<evidence type="ECO:0000313" key="3">
    <source>
        <dbReference type="Proteomes" id="UP000008917"/>
    </source>
</evidence>
<sequence>MILSIQHLYLLVGVILAITAVMTLADRQHPKRYTSALFWGIYALVFLVGDKLPPEVVGVGAIGMAVIAGLRGVGAGKHREPTPAQYQASATRLGNRLFIPALAIPLVTVIGTVGMSHIKLGGTLLLDPKNTTLVSLGIGCVVALALACWLTRETPVQGMRESRRLTDALGWAVVLPQMLGMLGLVFSDAGVGKAVAHITTSYINMDIRFVAVAVYVLGMALFTIIMGNGFAAFPVMTGGVGVPVLVGVYHGDPAVMAAIGMFSGYCGTLMTPMAANFNIVPAALLELPDKNAVIKVQVPTAAALLVVNIFLLYFLMFR</sequence>
<dbReference type="KEGG" id="vpe:Varpa_0697"/>
<organism evidence="2 3">
    <name type="scientific">Variovorax paradoxus (strain EPS)</name>
    <dbReference type="NCBI Taxonomy" id="595537"/>
    <lineage>
        <taxon>Bacteria</taxon>
        <taxon>Pseudomonadati</taxon>
        <taxon>Pseudomonadota</taxon>
        <taxon>Betaproteobacteria</taxon>
        <taxon>Burkholderiales</taxon>
        <taxon>Comamonadaceae</taxon>
        <taxon>Variovorax</taxon>
    </lineage>
</organism>
<feature type="transmembrane region" description="Helical" evidence="1">
    <location>
        <begin position="56"/>
        <end position="76"/>
    </location>
</feature>
<evidence type="ECO:0008006" key="4">
    <source>
        <dbReference type="Google" id="ProtNLM"/>
    </source>
</evidence>
<feature type="transmembrane region" description="Helical" evidence="1">
    <location>
        <begin position="6"/>
        <end position="25"/>
    </location>
</feature>
<feature type="transmembrane region" description="Helical" evidence="1">
    <location>
        <begin position="97"/>
        <end position="118"/>
    </location>
</feature>
<feature type="transmembrane region" description="Helical" evidence="1">
    <location>
        <begin position="230"/>
        <end position="249"/>
    </location>
</feature>
<reference evidence="3" key="1">
    <citation type="submission" date="2010-12" db="EMBL/GenBank/DDBJ databases">
        <title>Complete sequence of Variovorax paradoxus EPS.</title>
        <authorList>
            <consortium name="US DOE Joint Genome Institute"/>
            <person name="Lucas S."/>
            <person name="Copeland A."/>
            <person name="Lapidus A."/>
            <person name="Cheng J.-F."/>
            <person name="Goodwin L."/>
            <person name="Pitluck S."/>
            <person name="Teshima H."/>
            <person name="Detter J.C."/>
            <person name="Han C."/>
            <person name="Tapia R."/>
            <person name="Land M."/>
            <person name="Hauser L."/>
            <person name="Kyrpides N."/>
            <person name="Ivanova N."/>
            <person name="Ovchinnikova G."/>
            <person name="Orwin P."/>
            <person name="Han J.-I.G."/>
            <person name="Woyke T."/>
        </authorList>
    </citation>
    <scope>NUCLEOTIDE SEQUENCE [LARGE SCALE GENOMIC DNA]</scope>
    <source>
        <strain evidence="3">EPS</strain>
    </source>
</reference>
<dbReference type="EMBL" id="CP002417">
    <property type="protein sequence ID" value="ADU34915.1"/>
    <property type="molecule type" value="Genomic_DNA"/>
</dbReference>
<dbReference type="eggNOG" id="COG3817">
    <property type="taxonomic scope" value="Bacteria"/>
</dbReference>
<gene>
    <name evidence="2" type="ordered locus">Varpa_0697</name>
</gene>
<keyword evidence="1" id="KW-0812">Transmembrane</keyword>
<keyword evidence="1" id="KW-0472">Membrane</keyword>
<proteinExistence type="predicted"/>
<reference evidence="2 3" key="2">
    <citation type="journal article" date="2013" name="Genome Announc.">
        <title>Genome of the Root-Associated Plant Growth-Promoting Bacterium Variovorax paradoxus Strain EPS.</title>
        <authorList>
            <person name="Han J.I."/>
            <person name="Spain J.C."/>
            <person name="Leadbetter J.R."/>
            <person name="Ovchinnikova G."/>
            <person name="Goodwin L.A."/>
            <person name="Han C.S."/>
            <person name="Woyke T."/>
            <person name="Davenport K.W."/>
            <person name="Orwin P.M."/>
        </authorList>
    </citation>
    <scope>NUCLEOTIDE SEQUENCE [LARGE SCALE GENOMIC DNA]</scope>
    <source>
        <strain evidence="2 3">EPS</strain>
    </source>
</reference>
<evidence type="ECO:0000313" key="2">
    <source>
        <dbReference type="EMBL" id="ADU34915.1"/>
    </source>
</evidence>
<dbReference type="HOGENOM" id="CLU_078249_0_0_4"/>
<accession>E6V7J3</accession>
<feature type="transmembrane region" description="Helical" evidence="1">
    <location>
        <begin position="130"/>
        <end position="149"/>
    </location>
</feature>
<dbReference type="RefSeq" id="WP_013539160.1">
    <property type="nucleotide sequence ID" value="NC_014931.1"/>
</dbReference>
<evidence type="ECO:0000256" key="1">
    <source>
        <dbReference type="SAM" id="Phobius"/>
    </source>
</evidence>
<dbReference type="InterPro" id="IPR009323">
    <property type="entry name" value="DUF979"/>
</dbReference>
<dbReference type="OrthoDB" id="1689651at2"/>
<feature type="transmembrane region" description="Helical" evidence="1">
    <location>
        <begin position="255"/>
        <end position="275"/>
    </location>
</feature>